<dbReference type="PANTHER" id="PTHR16284:SF13">
    <property type="entry name" value="PROTEIN CDV3 HOMOLOG"/>
    <property type="match status" value="1"/>
</dbReference>
<sequence>MSDDLSAFFAKKKDKKKKNVVKMDDVGQILERKVKRQEEHDQMQAEADKRIIDDDYIKRIGGEESEWIEYGDSNQGRSVLEGLKIKDMGAESEVPEEEHNEGEEQKEQHEPVKTWGQVEKKPENDHQNDNDFATFKSTKPTYVVPAARNAIRASGIKVDLTNNEMFPSLADASKIEKDKKEEAKTGGGWVRSGTASGGGSSENRPLPTAGRGWGSGASATIPVNSGRDGAIAAVKALTAQTAQNTAVPVGREKEAEIKKSSNVYRPPHIRNRI</sequence>
<dbReference type="Proteomes" id="UP000095283">
    <property type="component" value="Unplaced"/>
</dbReference>
<organism evidence="3 4">
    <name type="scientific">Heterorhabditis bacteriophora</name>
    <name type="common">Entomopathogenic nematode worm</name>
    <dbReference type="NCBI Taxonomy" id="37862"/>
    <lineage>
        <taxon>Eukaryota</taxon>
        <taxon>Metazoa</taxon>
        <taxon>Ecdysozoa</taxon>
        <taxon>Nematoda</taxon>
        <taxon>Chromadorea</taxon>
        <taxon>Rhabditida</taxon>
        <taxon>Rhabditina</taxon>
        <taxon>Rhabditomorpha</taxon>
        <taxon>Strongyloidea</taxon>
        <taxon>Heterorhabditidae</taxon>
        <taxon>Heterorhabditis</taxon>
    </lineage>
</organism>
<evidence type="ECO:0000256" key="1">
    <source>
        <dbReference type="ARBA" id="ARBA00006062"/>
    </source>
</evidence>
<feature type="region of interest" description="Disordered" evidence="2">
    <location>
        <begin position="176"/>
        <end position="224"/>
    </location>
</feature>
<feature type="region of interest" description="Disordered" evidence="2">
    <location>
        <begin position="86"/>
        <end position="136"/>
    </location>
</feature>
<proteinExistence type="inferred from homology"/>
<evidence type="ECO:0000313" key="4">
    <source>
        <dbReference type="WBParaSite" id="Hba_16770"/>
    </source>
</evidence>
<feature type="compositionally biased region" description="Basic and acidic residues" evidence="2">
    <location>
        <begin position="102"/>
        <end position="129"/>
    </location>
</feature>
<name>A0A1I7XGA3_HETBA</name>
<accession>A0A1I7XGA3</accession>
<reference evidence="4" key="1">
    <citation type="submission" date="2016-11" db="UniProtKB">
        <authorList>
            <consortium name="WormBaseParasite"/>
        </authorList>
    </citation>
    <scope>IDENTIFICATION</scope>
</reference>
<protein>
    <submittedName>
        <fullName evidence="4">Protein CDV3 homolog</fullName>
    </submittedName>
</protein>
<keyword evidence="3" id="KW-1185">Reference proteome</keyword>
<dbReference type="GO" id="GO:0005737">
    <property type="term" value="C:cytoplasm"/>
    <property type="evidence" value="ECO:0007669"/>
    <property type="project" value="TreeGrafter"/>
</dbReference>
<feature type="region of interest" description="Disordered" evidence="2">
    <location>
        <begin position="242"/>
        <end position="273"/>
    </location>
</feature>
<dbReference type="AlphaFoldDB" id="A0A1I7XGA3"/>
<dbReference type="InterPro" id="IPR026806">
    <property type="entry name" value="CDV3"/>
</dbReference>
<dbReference type="WBParaSite" id="Hba_16770">
    <property type="protein sequence ID" value="Hba_16770"/>
    <property type="gene ID" value="Hba_16770"/>
</dbReference>
<feature type="compositionally biased region" description="Basic and acidic residues" evidence="2">
    <location>
        <begin position="250"/>
        <end position="259"/>
    </location>
</feature>
<evidence type="ECO:0000313" key="3">
    <source>
        <dbReference type="Proteomes" id="UP000095283"/>
    </source>
</evidence>
<feature type="compositionally biased region" description="Gly residues" evidence="2">
    <location>
        <begin position="185"/>
        <end position="200"/>
    </location>
</feature>
<comment type="similarity">
    <text evidence="1">Belongs to the CDV3 family.</text>
</comment>
<dbReference type="PANTHER" id="PTHR16284">
    <property type="entry name" value="PROTEIN CDV3 HOMOLOG"/>
    <property type="match status" value="1"/>
</dbReference>
<evidence type="ECO:0000256" key="2">
    <source>
        <dbReference type="SAM" id="MobiDB-lite"/>
    </source>
</evidence>